<evidence type="ECO:0000313" key="3">
    <source>
        <dbReference type="Proteomes" id="UP000199055"/>
    </source>
</evidence>
<dbReference type="EMBL" id="FOET01000001">
    <property type="protein sequence ID" value="SEP62706.1"/>
    <property type="molecule type" value="Genomic_DNA"/>
</dbReference>
<evidence type="ECO:0000313" key="2">
    <source>
        <dbReference type="EMBL" id="SEP62706.1"/>
    </source>
</evidence>
<reference evidence="2 3" key="1">
    <citation type="submission" date="2016-10" db="EMBL/GenBank/DDBJ databases">
        <authorList>
            <person name="de Groot N.N."/>
        </authorList>
    </citation>
    <scope>NUCLEOTIDE SEQUENCE [LARGE SCALE GENOMIC DNA]</scope>
    <source>
        <strain evidence="2 3">CGMCC 4.3519</strain>
    </source>
</reference>
<name>A0A1H8ZE76_9ACTN</name>
<dbReference type="AlphaFoldDB" id="A0A1H8ZE76"/>
<keyword evidence="3" id="KW-1185">Reference proteome</keyword>
<dbReference type="RefSeq" id="WP_177213836.1">
    <property type="nucleotide sequence ID" value="NZ_FOET01000001.1"/>
</dbReference>
<dbReference type="InterPro" id="IPR046300">
    <property type="entry name" value="DUF6415"/>
</dbReference>
<gene>
    <name evidence="2" type="ORF">SAMN05216481_101484</name>
</gene>
<dbReference type="Proteomes" id="UP000199055">
    <property type="component" value="Unassembled WGS sequence"/>
</dbReference>
<sequence>MQTTPDATPPAAPPATCEPLGQAGPFGQTGPEETGPQAPLADPPEAAALVDAVAVQRTIGRALAHGSAPLRHGELVELEALLRDHIRLLLPIARARAAVLRPSTAQWLRYRARLDWITNQAGRELDGGLHSARQQVRSLAHDCRWLLRQTPEWNRKATP</sequence>
<organism evidence="2 3">
    <name type="scientific">Streptomyces radiopugnans</name>
    <dbReference type="NCBI Taxonomy" id="403935"/>
    <lineage>
        <taxon>Bacteria</taxon>
        <taxon>Bacillati</taxon>
        <taxon>Actinomycetota</taxon>
        <taxon>Actinomycetes</taxon>
        <taxon>Kitasatosporales</taxon>
        <taxon>Streptomycetaceae</taxon>
        <taxon>Streptomyces</taxon>
    </lineage>
</organism>
<dbReference type="Pfam" id="PF19979">
    <property type="entry name" value="DUF6415"/>
    <property type="match status" value="1"/>
</dbReference>
<feature type="region of interest" description="Disordered" evidence="1">
    <location>
        <begin position="1"/>
        <end position="42"/>
    </location>
</feature>
<proteinExistence type="predicted"/>
<dbReference type="STRING" id="403935.SAMN05216481_101484"/>
<evidence type="ECO:0000256" key="1">
    <source>
        <dbReference type="SAM" id="MobiDB-lite"/>
    </source>
</evidence>
<protein>
    <submittedName>
        <fullName evidence="2">Uncharacterized protein</fullName>
    </submittedName>
</protein>
<accession>A0A1H8ZE76</accession>